<reference evidence="2" key="1">
    <citation type="submission" date="2002-12" db="EMBL/GenBank/DDBJ databases">
        <title>Complete genome sequence of Vibrio vulnificus CMCP6.</title>
        <authorList>
            <person name="Rhee J.H."/>
            <person name="Kim S.Y."/>
            <person name="Chung S.S."/>
            <person name="Kim J.J."/>
            <person name="Moon Y.H."/>
            <person name="Jeong H."/>
            <person name="Choy H.E."/>
        </authorList>
    </citation>
    <scope>NUCLEOTIDE SEQUENCE [LARGE SCALE GENOMIC DNA]</scope>
    <source>
        <strain evidence="2">CMCP6</strain>
    </source>
</reference>
<reference evidence="1 2" key="2">
    <citation type="journal article" date="2003" name="Infect. Immun.">
        <title>Characterization and pathogenic significance of Vibrio vulnificus antigens preferentially expressed in septicemic patients.</title>
        <authorList>
            <person name="Kim Y.R."/>
            <person name="Lee S.E."/>
            <person name="Kim C.M."/>
            <person name="Kim S.Y."/>
            <person name="Shin E.K."/>
            <person name="Shin D.H."/>
            <person name="Chung S.S."/>
            <person name="Choy H.E."/>
            <person name="Progulske-Fox A."/>
            <person name="Hillman J.D."/>
            <person name="Handfield M."/>
            <person name="Rhee J.H."/>
        </authorList>
    </citation>
    <scope>NUCLEOTIDE SEQUENCE [LARGE SCALE GENOMIC DNA]</scope>
    <source>
        <strain evidence="1 2">CMCP6</strain>
    </source>
</reference>
<evidence type="ECO:0008006" key="3">
    <source>
        <dbReference type="Google" id="ProtNLM"/>
    </source>
</evidence>
<reference evidence="1 2" key="3">
    <citation type="journal article" date="2011" name="Mol. Syst. Biol.">
        <title>Integrative genome-scale metabolic analysis of Vibrio vulnificus for drug targeting and discovery.</title>
        <authorList>
            <person name="Kim H.U."/>
            <person name="Kim S.Y."/>
            <person name="Jeong H."/>
            <person name="Kim T.Y."/>
            <person name="Kim J.J."/>
            <person name="Choy H.E."/>
            <person name="Yi K.Y."/>
            <person name="Rhee J.H."/>
            <person name="Lee S.Y."/>
        </authorList>
    </citation>
    <scope>NUCLEOTIDE SEQUENCE [LARGE SCALE GENOMIC DNA]</scope>
    <source>
        <strain evidence="1 2">CMCP6</strain>
    </source>
</reference>
<dbReference type="KEGG" id="vvu:VV1_0812"/>
<evidence type="ECO:0000313" key="2">
    <source>
        <dbReference type="Proteomes" id="UP000002275"/>
    </source>
</evidence>
<dbReference type="Proteomes" id="UP000002275">
    <property type="component" value="Chromosome I"/>
</dbReference>
<dbReference type="EMBL" id="AE016795">
    <property type="protein sequence ID" value="AAO09316.1"/>
    <property type="molecule type" value="Genomic_DNA"/>
</dbReference>
<proteinExistence type="predicted"/>
<protein>
    <recommendedName>
        <fullName evidence="3">Glycosyltransferase 52 family protein</fullName>
    </recommendedName>
</protein>
<organism evidence="1 2">
    <name type="scientific">Vibrio vulnificus (strain CMCP6)</name>
    <dbReference type="NCBI Taxonomy" id="216895"/>
    <lineage>
        <taxon>Bacteria</taxon>
        <taxon>Pseudomonadati</taxon>
        <taxon>Pseudomonadota</taxon>
        <taxon>Gammaproteobacteria</taxon>
        <taxon>Vibrionales</taxon>
        <taxon>Vibrionaceae</taxon>
        <taxon>Vibrio</taxon>
    </lineage>
</organism>
<gene>
    <name evidence="1" type="ordered locus">VV1_0812</name>
</gene>
<dbReference type="RefSeq" id="WP_011078882.1">
    <property type="nucleotide sequence ID" value="NC_004459.3"/>
</dbReference>
<name>A0A3Q0L2Q7_VIBVU</name>
<sequence length="332" mass="38516">MNLFLSTSPLQLICCIEAKRFYNTKNNILILREERSSAGNEQINKLLDKSEWDSVLILKRNSKIWNTARLIHKIKSLNPSLQFEHFFFADYLAWRTNVLLANIKASNEVMLDDGTNTISTFKTLIETEQHVYRNKRSRDILMSALGIKKARVIYPRKTFRLFTFFNLVSKKFPIDRNDFITLKERLNINYCFSETAPVGFIGQGLVGSRGMKITEYCNLLKTIIKKHPRGLIYFPHRSETKDVENIVRSINGVDYRKTSCPIEFEISNEEIKLSTIYGITSAASFTLSKIYTNIPIYDIEVPIEKYEMPLLGETLESLRKEIGLPYAELPDW</sequence>
<evidence type="ECO:0000313" key="1">
    <source>
        <dbReference type="EMBL" id="AAO09316.1"/>
    </source>
</evidence>
<accession>A0A3Q0L2Q7</accession>
<dbReference type="AlphaFoldDB" id="A0A3Q0L2Q7"/>